<dbReference type="Proteomes" id="UP001551695">
    <property type="component" value="Unassembled WGS sequence"/>
</dbReference>
<dbReference type="PANTHER" id="PTHR48079">
    <property type="entry name" value="PROTEIN YEEZ"/>
    <property type="match status" value="1"/>
</dbReference>
<comment type="caution">
    <text evidence="2">The sequence shown here is derived from an EMBL/GenBank/DDBJ whole genome shotgun (WGS) entry which is preliminary data.</text>
</comment>
<dbReference type="RefSeq" id="WP_355088280.1">
    <property type="nucleotide sequence ID" value="NZ_JBEXKW010000042.1"/>
</dbReference>
<name>A0ABV3FVR7_9NOCA</name>
<dbReference type="InterPro" id="IPR016040">
    <property type="entry name" value="NAD(P)-bd_dom"/>
</dbReference>
<protein>
    <submittedName>
        <fullName evidence="2">NAD(P)H-binding protein</fullName>
    </submittedName>
</protein>
<organism evidence="2 3">
    <name type="scientific">Nocardia aurea</name>
    <dbReference type="NCBI Taxonomy" id="2144174"/>
    <lineage>
        <taxon>Bacteria</taxon>
        <taxon>Bacillati</taxon>
        <taxon>Actinomycetota</taxon>
        <taxon>Actinomycetes</taxon>
        <taxon>Mycobacteriales</taxon>
        <taxon>Nocardiaceae</taxon>
        <taxon>Nocardia</taxon>
    </lineage>
</organism>
<dbReference type="SUPFAM" id="SSF51735">
    <property type="entry name" value="NAD(P)-binding Rossmann-fold domains"/>
    <property type="match status" value="1"/>
</dbReference>
<gene>
    <name evidence="2" type="ORF">AB0I48_17560</name>
</gene>
<dbReference type="Gene3D" id="3.40.50.720">
    <property type="entry name" value="NAD(P)-binding Rossmann-like Domain"/>
    <property type="match status" value="1"/>
</dbReference>
<evidence type="ECO:0000313" key="2">
    <source>
        <dbReference type="EMBL" id="MEV0709370.1"/>
    </source>
</evidence>
<keyword evidence="3" id="KW-1185">Reference proteome</keyword>
<feature type="domain" description="NAD(P)-binding" evidence="1">
    <location>
        <begin position="7"/>
        <end position="118"/>
    </location>
</feature>
<evidence type="ECO:0000259" key="1">
    <source>
        <dbReference type="Pfam" id="PF13460"/>
    </source>
</evidence>
<evidence type="ECO:0000313" key="3">
    <source>
        <dbReference type="Proteomes" id="UP001551695"/>
    </source>
</evidence>
<dbReference type="InterPro" id="IPR036291">
    <property type="entry name" value="NAD(P)-bd_dom_sf"/>
</dbReference>
<reference evidence="2 3" key="1">
    <citation type="submission" date="2024-06" db="EMBL/GenBank/DDBJ databases">
        <title>The Natural Products Discovery Center: Release of the First 8490 Sequenced Strains for Exploring Actinobacteria Biosynthetic Diversity.</title>
        <authorList>
            <person name="Kalkreuter E."/>
            <person name="Kautsar S.A."/>
            <person name="Yang D."/>
            <person name="Bader C.D."/>
            <person name="Teijaro C.N."/>
            <person name="Fluegel L."/>
            <person name="Davis C.M."/>
            <person name="Simpson J.R."/>
            <person name="Lauterbach L."/>
            <person name="Steele A.D."/>
            <person name="Gui C."/>
            <person name="Meng S."/>
            <person name="Li G."/>
            <person name="Viehrig K."/>
            <person name="Ye F."/>
            <person name="Su P."/>
            <person name="Kiefer A.F."/>
            <person name="Nichols A."/>
            <person name="Cepeda A.J."/>
            <person name="Yan W."/>
            <person name="Fan B."/>
            <person name="Jiang Y."/>
            <person name="Adhikari A."/>
            <person name="Zheng C.-J."/>
            <person name="Schuster L."/>
            <person name="Cowan T.M."/>
            <person name="Smanski M.J."/>
            <person name="Chevrette M.G."/>
            <person name="De Carvalho L.P.S."/>
            <person name="Shen B."/>
        </authorList>
    </citation>
    <scope>NUCLEOTIDE SEQUENCE [LARGE SCALE GENOMIC DNA]</scope>
    <source>
        <strain evidence="2 3">NPDC050403</strain>
    </source>
</reference>
<dbReference type="Pfam" id="PF13460">
    <property type="entry name" value="NAD_binding_10"/>
    <property type="match status" value="1"/>
</dbReference>
<accession>A0ABV3FVR7</accession>
<dbReference type="PANTHER" id="PTHR48079:SF6">
    <property type="entry name" value="NAD(P)-BINDING DOMAIN-CONTAINING PROTEIN-RELATED"/>
    <property type="match status" value="1"/>
</dbReference>
<sequence length="195" mass="20263">MRIFLAGATGVIGVRLVPLLIEAGHEVAGMTRSARKADEISAAGATPVVCDVYDPAALSTAVVGFRPDLVMHQLTDLPDDLARLPESGAANSRIRTEGTRNLLDAAAAAGAKRFLAQSIAWEPPAGRGAEIATHESAVLEAGGVVLKYGQFYGPGTYYESTPPSPPRVRIDHAATATVALLEAPSGVVVVVDEPR</sequence>
<proteinExistence type="predicted"/>
<dbReference type="InterPro" id="IPR051783">
    <property type="entry name" value="NAD(P)-dependent_oxidoreduct"/>
</dbReference>
<dbReference type="EMBL" id="JBFAKC010000007">
    <property type="protein sequence ID" value="MEV0709370.1"/>
    <property type="molecule type" value="Genomic_DNA"/>
</dbReference>